<evidence type="ECO:0000256" key="8">
    <source>
        <dbReference type="ARBA" id="ARBA00022848"/>
    </source>
</evidence>
<evidence type="ECO:0000313" key="16">
    <source>
        <dbReference type="Proteomes" id="UP000594262"/>
    </source>
</evidence>
<dbReference type="PANTHER" id="PTHR24289">
    <property type="entry name" value="STEROID 17-ALPHA-HYDROXYLASE/17,20 LYASE"/>
    <property type="match status" value="1"/>
</dbReference>
<keyword evidence="10 13" id="KW-0408">Iron</keyword>
<dbReference type="GO" id="GO:0005789">
    <property type="term" value="C:endoplasmic reticulum membrane"/>
    <property type="evidence" value="ECO:0007669"/>
    <property type="project" value="UniProtKB-SubCell"/>
</dbReference>
<dbReference type="InterPro" id="IPR001128">
    <property type="entry name" value="Cyt_P450"/>
</dbReference>
<dbReference type="Proteomes" id="UP000594262">
    <property type="component" value="Unplaced"/>
</dbReference>
<dbReference type="OrthoDB" id="1418422at2759"/>
<evidence type="ECO:0000256" key="10">
    <source>
        <dbReference type="ARBA" id="ARBA00023004"/>
    </source>
</evidence>
<evidence type="ECO:0000256" key="5">
    <source>
        <dbReference type="ARBA" id="ARBA00022617"/>
    </source>
</evidence>
<evidence type="ECO:0000256" key="12">
    <source>
        <dbReference type="ARBA" id="ARBA00023136"/>
    </source>
</evidence>
<evidence type="ECO:0000256" key="3">
    <source>
        <dbReference type="ARBA" id="ARBA00004406"/>
    </source>
</evidence>
<dbReference type="PANTHER" id="PTHR24289:SF1">
    <property type="entry name" value="STEROID 17-ALPHA-HYDROXYLASE_17,20 LYASE"/>
    <property type="match status" value="1"/>
</dbReference>
<dbReference type="PROSITE" id="PS00086">
    <property type="entry name" value="CYTOCHROME_P450"/>
    <property type="match status" value="1"/>
</dbReference>
<keyword evidence="12" id="KW-0472">Membrane</keyword>
<dbReference type="GO" id="GO:0020037">
    <property type="term" value="F:heme binding"/>
    <property type="evidence" value="ECO:0007669"/>
    <property type="project" value="InterPro"/>
</dbReference>
<dbReference type="FunFam" id="1.10.630.10:FF:000238">
    <property type="entry name" value="Cytochrome P450 2A6"/>
    <property type="match status" value="1"/>
</dbReference>
<dbReference type="Pfam" id="PF00067">
    <property type="entry name" value="p450"/>
    <property type="match status" value="1"/>
</dbReference>
<name>A0A7M5UK82_9CNID</name>
<keyword evidence="16" id="KW-1185">Reference proteome</keyword>
<dbReference type="Gene3D" id="1.10.630.10">
    <property type="entry name" value="Cytochrome P450"/>
    <property type="match status" value="1"/>
</dbReference>
<evidence type="ECO:0000256" key="6">
    <source>
        <dbReference type="ARBA" id="ARBA00022723"/>
    </source>
</evidence>
<evidence type="ECO:0000256" key="2">
    <source>
        <dbReference type="ARBA" id="ARBA00004174"/>
    </source>
</evidence>
<keyword evidence="8" id="KW-0492">Microsome</keyword>
<evidence type="ECO:0000256" key="9">
    <source>
        <dbReference type="ARBA" id="ARBA00023002"/>
    </source>
</evidence>
<dbReference type="InterPro" id="IPR002401">
    <property type="entry name" value="Cyt_P450_E_grp-I"/>
</dbReference>
<evidence type="ECO:0000313" key="15">
    <source>
        <dbReference type="EnsemblMetazoa" id="CLYHEMP011343.1"/>
    </source>
</evidence>
<keyword evidence="6 13" id="KW-0479">Metal-binding</keyword>
<sequence length="499" mass="57390">MILLIFSGVIGVLLVWLVLVYLEHVWKLSSYPKGPFPLPMIGNFNVLSGIPAEDFIELGKKYGDVFSLSLGMERVVVVNTIEPAREALLKGNDFAGRQTTSFPMEIQSKGFRGIGSSDFTKRHVFIRKLAYKSMHFYGNGLKRIENVALKQCDLLVEKLKQENELPVPMHQRLINYAANISCHLLIGKTFEPEDQLFQNILRSVMLIFQGVSQASDLIVFMPWLRHFFHTKPYKMLLEGCAIRDKIVKEQLEYHAQTLDPNNTRDILDELLVQCQDQEFLKEGDFKEFPIEEIFVMFSDLLLASIDTTALVLHWAILFLTHHPEYQDKVYEELRNLNHEITSKDMGSPSLPYLHTVIMETYRLSALTQLMIPHKAIVDTTIQGQKIPKNTTVFFNMLNIHQDARHWKDPKIFNPDRWIDSKTGEVKSEKNQSYLPFSMGSRACVGEKMGRMDVFLCISKLLLNFKMVPDENDPLPSYNKGTAALNRAPIKDFKVIFKSR</sequence>
<evidence type="ECO:0000256" key="13">
    <source>
        <dbReference type="PIRSR" id="PIRSR602401-1"/>
    </source>
</evidence>
<dbReference type="AlphaFoldDB" id="A0A7M5UK82"/>
<dbReference type="InterPro" id="IPR036396">
    <property type="entry name" value="Cyt_P450_sf"/>
</dbReference>
<dbReference type="GO" id="GO:0042446">
    <property type="term" value="P:hormone biosynthetic process"/>
    <property type="evidence" value="ECO:0007669"/>
    <property type="project" value="TreeGrafter"/>
</dbReference>
<evidence type="ECO:0000256" key="1">
    <source>
        <dbReference type="ARBA" id="ARBA00001971"/>
    </source>
</evidence>
<evidence type="ECO:0000256" key="11">
    <source>
        <dbReference type="ARBA" id="ARBA00023033"/>
    </source>
</evidence>
<dbReference type="PRINTS" id="PR00463">
    <property type="entry name" value="EP450I"/>
</dbReference>
<protein>
    <submittedName>
        <fullName evidence="15">Uncharacterized protein</fullName>
    </submittedName>
</protein>
<dbReference type="GO" id="GO:0004508">
    <property type="term" value="F:steroid 17-alpha-monooxygenase activity"/>
    <property type="evidence" value="ECO:0007669"/>
    <property type="project" value="TreeGrafter"/>
</dbReference>
<dbReference type="GeneID" id="136818444"/>
<proteinExistence type="inferred from homology"/>
<organism evidence="15 16">
    <name type="scientific">Clytia hemisphaerica</name>
    <dbReference type="NCBI Taxonomy" id="252671"/>
    <lineage>
        <taxon>Eukaryota</taxon>
        <taxon>Metazoa</taxon>
        <taxon>Cnidaria</taxon>
        <taxon>Hydrozoa</taxon>
        <taxon>Hydroidolina</taxon>
        <taxon>Leptothecata</taxon>
        <taxon>Obeliida</taxon>
        <taxon>Clytiidae</taxon>
        <taxon>Clytia</taxon>
    </lineage>
</organism>
<dbReference type="EnsemblMetazoa" id="CLYHEMT011343.1">
    <property type="protein sequence ID" value="CLYHEMP011343.1"/>
    <property type="gene ID" value="CLYHEMG011343"/>
</dbReference>
<dbReference type="GO" id="GO:0005506">
    <property type="term" value="F:iron ion binding"/>
    <property type="evidence" value="ECO:0007669"/>
    <property type="project" value="InterPro"/>
</dbReference>
<feature type="binding site" description="axial binding residue" evidence="13">
    <location>
        <position position="443"/>
    </location>
    <ligand>
        <name>heme</name>
        <dbReference type="ChEBI" id="CHEBI:30413"/>
    </ligand>
    <ligandPart>
        <name>Fe</name>
        <dbReference type="ChEBI" id="CHEBI:18248"/>
    </ligandPart>
</feature>
<dbReference type="PRINTS" id="PR00385">
    <property type="entry name" value="P450"/>
</dbReference>
<keyword evidence="5 13" id="KW-0349">Heme</keyword>
<evidence type="ECO:0000256" key="4">
    <source>
        <dbReference type="ARBA" id="ARBA00010617"/>
    </source>
</evidence>
<dbReference type="GO" id="GO:0042448">
    <property type="term" value="P:progesterone metabolic process"/>
    <property type="evidence" value="ECO:0007669"/>
    <property type="project" value="TreeGrafter"/>
</dbReference>
<comment type="cofactor">
    <cofactor evidence="1 13">
        <name>heme</name>
        <dbReference type="ChEBI" id="CHEBI:30413"/>
    </cofactor>
</comment>
<evidence type="ECO:0000256" key="7">
    <source>
        <dbReference type="ARBA" id="ARBA00022824"/>
    </source>
</evidence>
<reference evidence="15" key="1">
    <citation type="submission" date="2021-01" db="UniProtKB">
        <authorList>
            <consortium name="EnsemblMetazoa"/>
        </authorList>
    </citation>
    <scope>IDENTIFICATION</scope>
</reference>
<keyword evidence="9 14" id="KW-0560">Oxidoreductase</keyword>
<keyword evidence="11 14" id="KW-0503">Monooxygenase</keyword>
<accession>A0A7M5UK82</accession>
<dbReference type="SUPFAM" id="SSF48264">
    <property type="entry name" value="Cytochrome P450"/>
    <property type="match status" value="1"/>
</dbReference>
<dbReference type="InterPro" id="IPR017972">
    <property type="entry name" value="Cyt_P450_CS"/>
</dbReference>
<comment type="similarity">
    <text evidence="4 14">Belongs to the cytochrome P450 family.</text>
</comment>
<dbReference type="RefSeq" id="XP_066930886.1">
    <property type="nucleotide sequence ID" value="XM_067074785.1"/>
</dbReference>
<evidence type="ECO:0000256" key="14">
    <source>
        <dbReference type="RuleBase" id="RU000461"/>
    </source>
</evidence>
<keyword evidence="7" id="KW-0256">Endoplasmic reticulum</keyword>
<comment type="subcellular location">
    <subcellularLocation>
        <location evidence="3">Endoplasmic reticulum membrane</location>
        <topology evidence="3">Peripheral membrane protein</topology>
    </subcellularLocation>
    <subcellularLocation>
        <location evidence="2">Microsome membrane</location>
        <topology evidence="2">Peripheral membrane protein</topology>
    </subcellularLocation>
</comment>